<sequence>MHAMGSTFGGVIRSGIKGEFCRIRVNLDVQKPLRRGIFVSPNRQGKTWLSFKYESLPTFCFGCDRLGHGVKDCTKIPLGDQVKTEDELPYSITLKAESSIIEKKSLWFGYLKKKTMKQCYYTGVEETGCEENCSTDFTKQKHRTVTESYSERNSIF</sequence>
<comment type="caution">
    <text evidence="2">The sequence shown here is derived from an EMBL/GenBank/DDBJ whole genome shotgun (WGS) entry which is preliminary data.</text>
</comment>
<proteinExistence type="predicted"/>
<gene>
    <name evidence="2" type="ORF">J1N35_007848</name>
</gene>
<name>A0A9D3W982_9ROSI</name>
<evidence type="ECO:0000259" key="1">
    <source>
        <dbReference type="Pfam" id="PF14392"/>
    </source>
</evidence>
<evidence type="ECO:0000313" key="2">
    <source>
        <dbReference type="EMBL" id="KAH1114470.1"/>
    </source>
</evidence>
<dbReference type="PANTHER" id="PTHR31286:SF167">
    <property type="entry name" value="OS09G0268800 PROTEIN"/>
    <property type="match status" value="1"/>
</dbReference>
<protein>
    <recommendedName>
        <fullName evidence="1">Zinc knuckle CX2CX4HX4C domain-containing protein</fullName>
    </recommendedName>
</protein>
<feature type="domain" description="Zinc knuckle CX2CX4HX4C" evidence="1">
    <location>
        <begin position="27"/>
        <end position="75"/>
    </location>
</feature>
<reference evidence="2 3" key="1">
    <citation type="journal article" date="2021" name="Plant Biotechnol. J.">
        <title>Multi-omics assisted identification of the key and species-specific regulatory components of drought-tolerant mechanisms in Gossypium stocksii.</title>
        <authorList>
            <person name="Yu D."/>
            <person name="Ke L."/>
            <person name="Zhang D."/>
            <person name="Wu Y."/>
            <person name="Sun Y."/>
            <person name="Mei J."/>
            <person name="Sun J."/>
            <person name="Sun Y."/>
        </authorList>
    </citation>
    <scope>NUCLEOTIDE SEQUENCE [LARGE SCALE GENOMIC DNA]</scope>
    <source>
        <strain evidence="3">cv. E1</strain>
        <tissue evidence="2">Leaf</tissue>
    </source>
</reference>
<dbReference type="EMBL" id="JAIQCV010000003">
    <property type="protein sequence ID" value="KAH1114470.1"/>
    <property type="molecule type" value="Genomic_DNA"/>
</dbReference>
<dbReference type="InterPro" id="IPR040256">
    <property type="entry name" value="At4g02000-like"/>
</dbReference>
<dbReference type="Proteomes" id="UP000828251">
    <property type="component" value="Unassembled WGS sequence"/>
</dbReference>
<dbReference type="PANTHER" id="PTHR31286">
    <property type="entry name" value="GLYCINE-RICH CELL WALL STRUCTURAL PROTEIN 1.8-LIKE"/>
    <property type="match status" value="1"/>
</dbReference>
<dbReference type="AlphaFoldDB" id="A0A9D3W982"/>
<dbReference type="OrthoDB" id="966987at2759"/>
<dbReference type="InterPro" id="IPR025836">
    <property type="entry name" value="Zn_knuckle_CX2CX4HX4C"/>
</dbReference>
<keyword evidence="3" id="KW-1185">Reference proteome</keyword>
<evidence type="ECO:0000313" key="3">
    <source>
        <dbReference type="Proteomes" id="UP000828251"/>
    </source>
</evidence>
<accession>A0A9D3W982</accession>
<organism evidence="2 3">
    <name type="scientific">Gossypium stocksii</name>
    <dbReference type="NCBI Taxonomy" id="47602"/>
    <lineage>
        <taxon>Eukaryota</taxon>
        <taxon>Viridiplantae</taxon>
        <taxon>Streptophyta</taxon>
        <taxon>Embryophyta</taxon>
        <taxon>Tracheophyta</taxon>
        <taxon>Spermatophyta</taxon>
        <taxon>Magnoliopsida</taxon>
        <taxon>eudicotyledons</taxon>
        <taxon>Gunneridae</taxon>
        <taxon>Pentapetalae</taxon>
        <taxon>rosids</taxon>
        <taxon>malvids</taxon>
        <taxon>Malvales</taxon>
        <taxon>Malvaceae</taxon>
        <taxon>Malvoideae</taxon>
        <taxon>Gossypium</taxon>
    </lineage>
</organism>
<dbReference type="Pfam" id="PF14392">
    <property type="entry name" value="zf-CCHC_4"/>
    <property type="match status" value="1"/>
</dbReference>